<evidence type="ECO:0000313" key="2">
    <source>
        <dbReference type="EMBL" id="GFJ77431.1"/>
    </source>
</evidence>
<dbReference type="InterPro" id="IPR057895">
    <property type="entry name" value="Mom"/>
</dbReference>
<dbReference type="Proteomes" id="UP000482800">
    <property type="component" value="Unassembled WGS sequence"/>
</dbReference>
<comment type="caution">
    <text evidence="2">The sequence shown here is derived from an EMBL/GenBank/DDBJ whole genome shotgun (WGS) entry which is preliminary data.</text>
</comment>
<reference evidence="2 3" key="1">
    <citation type="submission" date="2020-03" db="EMBL/GenBank/DDBJ databases">
        <title>Whole genome shotgun sequence of Phytohabitans houttuyneae NBRC 108639.</title>
        <authorList>
            <person name="Komaki H."/>
            <person name="Tamura T."/>
        </authorList>
    </citation>
    <scope>NUCLEOTIDE SEQUENCE [LARGE SCALE GENOMIC DNA]</scope>
    <source>
        <strain evidence="2 3">NBRC 108639</strain>
    </source>
</reference>
<protein>
    <recommendedName>
        <fullName evidence="4">N-acetyltransferase domain-containing protein</fullName>
    </recommendedName>
</protein>
<dbReference type="RefSeq" id="WP_345516187.1">
    <property type="nucleotide sequence ID" value="NZ_BAABGO010000075.1"/>
</dbReference>
<feature type="compositionally biased region" description="Basic and acidic residues" evidence="1">
    <location>
        <begin position="167"/>
        <end position="191"/>
    </location>
</feature>
<reference evidence="2 3" key="2">
    <citation type="submission" date="2020-03" db="EMBL/GenBank/DDBJ databases">
        <authorList>
            <person name="Ichikawa N."/>
            <person name="Kimura A."/>
            <person name="Kitahashi Y."/>
            <person name="Uohara A."/>
        </authorList>
    </citation>
    <scope>NUCLEOTIDE SEQUENCE [LARGE SCALE GENOMIC DNA]</scope>
    <source>
        <strain evidence="2 3">NBRC 108639</strain>
    </source>
</reference>
<dbReference type="InterPro" id="IPR016181">
    <property type="entry name" value="Acyl_CoA_acyltransferase"/>
</dbReference>
<dbReference type="NCBIfam" id="NF045478">
    <property type="entry name" value="XF1762_fam"/>
    <property type="match status" value="1"/>
</dbReference>
<keyword evidence="3" id="KW-1185">Reference proteome</keyword>
<dbReference type="EMBL" id="BLPF01000001">
    <property type="protein sequence ID" value="GFJ77431.1"/>
    <property type="molecule type" value="Genomic_DNA"/>
</dbReference>
<sequence>MTRHSSRRATDRARRADRPRVRPISYRQACEFIRVHHRHLRPPQGHRYSIGLTIPTGQLIGVAMVGRPIARHHDDGLTAEVTRLATDGSRNACSALLAAAWRVARSMGYQRMITYTRQDEPGTSLRAAGWRAVADIPASNGWNRTSRPRTAHGADHTARTRWQVTTHDWDARPPDADASAHTRPDQARRRP</sequence>
<evidence type="ECO:0000313" key="3">
    <source>
        <dbReference type="Proteomes" id="UP000482800"/>
    </source>
</evidence>
<name>A0A6V8K4W2_9ACTN</name>
<dbReference type="SUPFAM" id="SSF55729">
    <property type="entry name" value="Acyl-CoA N-acyltransferases (Nat)"/>
    <property type="match status" value="1"/>
</dbReference>
<evidence type="ECO:0008006" key="4">
    <source>
        <dbReference type="Google" id="ProtNLM"/>
    </source>
</evidence>
<feature type="region of interest" description="Disordered" evidence="1">
    <location>
        <begin position="140"/>
        <end position="191"/>
    </location>
</feature>
<feature type="compositionally biased region" description="Basic and acidic residues" evidence="1">
    <location>
        <begin position="8"/>
        <end position="20"/>
    </location>
</feature>
<dbReference type="InterPro" id="IPR053780">
    <property type="entry name" value="Gp66-like"/>
</dbReference>
<accession>A0A6V8K4W2</accession>
<organism evidence="2 3">
    <name type="scientific">Phytohabitans houttuyneae</name>
    <dbReference type="NCBI Taxonomy" id="1076126"/>
    <lineage>
        <taxon>Bacteria</taxon>
        <taxon>Bacillati</taxon>
        <taxon>Actinomycetota</taxon>
        <taxon>Actinomycetes</taxon>
        <taxon>Micromonosporales</taxon>
        <taxon>Micromonosporaceae</taxon>
    </lineage>
</organism>
<feature type="region of interest" description="Disordered" evidence="1">
    <location>
        <begin position="1"/>
        <end position="20"/>
    </location>
</feature>
<gene>
    <name evidence="2" type="ORF">Phou_016110</name>
</gene>
<dbReference type="Pfam" id="PF25680">
    <property type="entry name" value="Mom"/>
    <property type="match status" value="1"/>
</dbReference>
<proteinExistence type="predicted"/>
<evidence type="ECO:0000256" key="1">
    <source>
        <dbReference type="SAM" id="MobiDB-lite"/>
    </source>
</evidence>
<dbReference type="AlphaFoldDB" id="A0A6V8K4W2"/>